<sequence length="80" mass="9119">MNLHIINVIIGREYMTRVKKKSFLLTTFLGPVFFAAMCILPSVIMFMTKDKGKEVAVVDQSGIVMPYMVSDETTKYTDYT</sequence>
<accession>A0A940IHZ4</accession>
<dbReference type="Proteomes" id="UP000725002">
    <property type="component" value="Unassembled WGS sequence"/>
</dbReference>
<evidence type="ECO:0008006" key="4">
    <source>
        <dbReference type="Google" id="ProtNLM"/>
    </source>
</evidence>
<feature type="transmembrane region" description="Helical" evidence="1">
    <location>
        <begin position="23"/>
        <end position="46"/>
    </location>
</feature>
<reference evidence="2" key="1">
    <citation type="submission" date="2020-10" db="EMBL/GenBank/DDBJ databases">
        <authorList>
            <person name="Gilroy R."/>
        </authorList>
    </citation>
    <scope>NUCLEOTIDE SEQUENCE</scope>
    <source>
        <strain evidence="2">G3-8215</strain>
    </source>
</reference>
<reference evidence="2" key="2">
    <citation type="journal article" date="2021" name="PeerJ">
        <title>Extensive microbial diversity within the chicken gut microbiome revealed by metagenomics and culture.</title>
        <authorList>
            <person name="Gilroy R."/>
            <person name="Ravi A."/>
            <person name="Getino M."/>
            <person name="Pursley I."/>
            <person name="Horton D.L."/>
            <person name="Alikhan N.F."/>
            <person name="Baker D."/>
            <person name="Gharbi K."/>
            <person name="Hall N."/>
            <person name="Watson M."/>
            <person name="Adriaenssens E.M."/>
            <person name="Foster-Nyarko E."/>
            <person name="Jarju S."/>
            <person name="Secka A."/>
            <person name="Antonio M."/>
            <person name="Oren A."/>
            <person name="Chaudhuri R.R."/>
            <person name="La Ragione R."/>
            <person name="Hildebrand F."/>
            <person name="Pallen M.J."/>
        </authorList>
    </citation>
    <scope>NUCLEOTIDE SEQUENCE</scope>
    <source>
        <strain evidence="2">G3-8215</strain>
    </source>
</reference>
<dbReference type="EMBL" id="JADILV010000028">
    <property type="protein sequence ID" value="MBO8483294.1"/>
    <property type="molecule type" value="Genomic_DNA"/>
</dbReference>
<proteinExistence type="predicted"/>
<gene>
    <name evidence="2" type="ORF">IAB75_04170</name>
</gene>
<dbReference type="AlphaFoldDB" id="A0A940IHZ4"/>
<feature type="non-terminal residue" evidence="2">
    <location>
        <position position="80"/>
    </location>
</feature>
<organism evidence="2 3">
    <name type="scientific">Candidatus Cryptobacteroides avicola</name>
    <dbReference type="NCBI Taxonomy" id="2840757"/>
    <lineage>
        <taxon>Bacteria</taxon>
        <taxon>Pseudomonadati</taxon>
        <taxon>Bacteroidota</taxon>
        <taxon>Bacteroidia</taxon>
        <taxon>Bacteroidales</taxon>
        <taxon>Candidatus Cryptobacteroides</taxon>
    </lineage>
</organism>
<evidence type="ECO:0000313" key="3">
    <source>
        <dbReference type="Proteomes" id="UP000725002"/>
    </source>
</evidence>
<evidence type="ECO:0000313" key="2">
    <source>
        <dbReference type="EMBL" id="MBO8483294.1"/>
    </source>
</evidence>
<name>A0A940IHZ4_9BACT</name>
<keyword evidence="1" id="KW-1133">Transmembrane helix</keyword>
<keyword evidence="1" id="KW-0472">Membrane</keyword>
<protein>
    <recommendedName>
        <fullName evidence="4">ABC transporter permease</fullName>
    </recommendedName>
</protein>
<comment type="caution">
    <text evidence="2">The sequence shown here is derived from an EMBL/GenBank/DDBJ whole genome shotgun (WGS) entry which is preliminary data.</text>
</comment>
<keyword evidence="1" id="KW-0812">Transmembrane</keyword>
<evidence type="ECO:0000256" key="1">
    <source>
        <dbReference type="SAM" id="Phobius"/>
    </source>
</evidence>